<reference evidence="2 3" key="1">
    <citation type="journal article" date="2018" name="Int. J. Syst. Evol. Microbiol.">
        <title>Pseudooceanicola lipolyticus sp. nov., a marine alphaproteobacterium, reclassification of Oceanicola flagellatus as Pseudooceanicola flagellatus comb. nov. and emended description of the genus Pseudooceanicola.</title>
        <authorList>
            <person name="Huang M.-M."/>
            <person name="Guo L.-L."/>
            <person name="Wu Y.-H."/>
            <person name="Lai Q.-L."/>
            <person name="Shao Z.-Z."/>
            <person name="Wang C.-S."/>
            <person name="Wu M."/>
            <person name="Xu X.-W."/>
        </authorList>
    </citation>
    <scope>NUCLEOTIDE SEQUENCE [LARGE SCALE GENOMIC DNA]</scope>
    <source>
        <strain evidence="2 3">157</strain>
    </source>
</reference>
<protein>
    <submittedName>
        <fullName evidence="2">Peptidoglycan-binding LysM</fullName>
    </submittedName>
</protein>
<dbReference type="OrthoDB" id="370541at2"/>
<keyword evidence="3" id="KW-1185">Reference proteome</keyword>
<dbReference type="InterPro" id="IPR018392">
    <property type="entry name" value="LysM"/>
</dbReference>
<dbReference type="RefSeq" id="WP_133119902.1">
    <property type="nucleotide sequence ID" value="NZ_PGTB01000120.1"/>
</dbReference>
<dbReference type="EMBL" id="PGTB01000120">
    <property type="protein sequence ID" value="PJE35022.1"/>
    <property type="molecule type" value="Genomic_DNA"/>
</dbReference>
<comment type="caution">
    <text evidence="2">The sequence shown here is derived from an EMBL/GenBank/DDBJ whole genome shotgun (WGS) entry which is preliminary data.</text>
</comment>
<dbReference type="PANTHER" id="PTHR34700:SF4">
    <property type="entry name" value="PHAGE-LIKE ELEMENT PBSX PROTEIN XKDP"/>
    <property type="match status" value="1"/>
</dbReference>
<proteinExistence type="predicted"/>
<name>A0A2M8IWX5_9RHOB</name>
<sequence length="199" mass="21665">AAVTAPGATPDSGPTAAPVTVLRAGPRGVELLQPANPERPDAMAQIALDTISYAETGEVLISGRAQRLSAVRVYLDNKAVADLSTDDEGRWEGRLEGVEPGVYILRLDELSAEGEVLSRMETPFKREAPEVLNPPGRDETPGQSTLVRAVTVQRGDTLWAISRERYGDGILYVRVFEANRDRIRDPDLIYPGQIFTIPD</sequence>
<dbReference type="SMART" id="SM00257">
    <property type="entry name" value="LysM"/>
    <property type="match status" value="1"/>
</dbReference>
<dbReference type="InterPro" id="IPR036779">
    <property type="entry name" value="LysM_dom_sf"/>
</dbReference>
<evidence type="ECO:0000313" key="2">
    <source>
        <dbReference type="EMBL" id="PJE35022.1"/>
    </source>
</evidence>
<dbReference type="SUPFAM" id="SSF54106">
    <property type="entry name" value="LysM domain"/>
    <property type="match status" value="1"/>
</dbReference>
<dbReference type="PANTHER" id="PTHR34700">
    <property type="entry name" value="POTASSIUM BINDING PROTEIN KBP"/>
    <property type="match status" value="1"/>
</dbReference>
<dbReference type="CDD" id="cd00118">
    <property type="entry name" value="LysM"/>
    <property type="match status" value="1"/>
</dbReference>
<gene>
    <name evidence="2" type="ORF">CVM52_19320</name>
</gene>
<evidence type="ECO:0000313" key="3">
    <source>
        <dbReference type="Proteomes" id="UP000231553"/>
    </source>
</evidence>
<dbReference type="Pfam" id="PF01476">
    <property type="entry name" value="LysM"/>
    <property type="match status" value="1"/>
</dbReference>
<accession>A0A2M8IWX5</accession>
<dbReference type="AlphaFoldDB" id="A0A2M8IWX5"/>
<dbReference type="Gene3D" id="3.10.350.10">
    <property type="entry name" value="LysM domain"/>
    <property type="match status" value="1"/>
</dbReference>
<dbReference type="InterPro" id="IPR052196">
    <property type="entry name" value="Bact_Kbp"/>
</dbReference>
<dbReference type="PROSITE" id="PS51782">
    <property type="entry name" value="LYSM"/>
    <property type="match status" value="1"/>
</dbReference>
<dbReference type="Proteomes" id="UP000231553">
    <property type="component" value="Unassembled WGS sequence"/>
</dbReference>
<feature type="domain" description="LysM" evidence="1">
    <location>
        <begin position="148"/>
        <end position="197"/>
    </location>
</feature>
<organism evidence="2 3">
    <name type="scientific">Pseudooceanicola lipolyticus</name>
    <dbReference type="NCBI Taxonomy" id="2029104"/>
    <lineage>
        <taxon>Bacteria</taxon>
        <taxon>Pseudomonadati</taxon>
        <taxon>Pseudomonadota</taxon>
        <taxon>Alphaproteobacteria</taxon>
        <taxon>Rhodobacterales</taxon>
        <taxon>Paracoccaceae</taxon>
        <taxon>Pseudooceanicola</taxon>
    </lineage>
</organism>
<evidence type="ECO:0000259" key="1">
    <source>
        <dbReference type="PROSITE" id="PS51782"/>
    </source>
</evidence>
<feature type="non-terminal residue" evidence="2">
    <location>
        <position position="1"/>
    </location>
</feature>